<reference evidence="5 6" key="1">
    <citation type="submission" date="2019-03" db="EMBL/GenBank/DDBJ databases">
        <title>Ramlibacter henchirensis DSM 14656, whole genome shotgun sequence.</title>
        <authorList>
            <person name="Zhang X."/>
            <person name="Feng G."/>
            <person name="Zhu H."/>
        </authorList>
    </citation>
    <scope>NUCLEOTIDE SEQUENCE [LARGE SCALE GENOMIC DNA]</scope>
    <source>
        <strain evidence="5 6">DSM 14656</strain>
    </source>
</reference>
<protein>
    <recommendedName>
        <fullName evidence="2">Non-homologous end joining protein Ku</fullName>
    </recommendedName>
</protein>
<dbReference type="PANTHER" id="PTHR41251">
    <property type="entry name" value="NON-HOMOLOGOUS END JOINING PROTEIN KU"/>
    <property type="match status" value="1"/>
</dbReference>
<dbReference type="AlphaFoldDB" id="A0A4Z0BIT5"/>
<feature type="domain" description="Ku" evidence="4">
    <location>
        <begin position="58"/>
        <end position="186"/>
    </location>
</feature>
<comment type="function">
    <text evidence="2">With LigD forms a non-homologous end joining (NHEJ) DNA repair enzyme, which repairs dsDNA breaks with reduced fidelity. Binds linear dsDNA with 5'- and 3'- overhangs but not closed circular dsDNA nor ssDNA. Recruits and stimulates the ligase activity of LigD.</text>
</comment>
<evidence type="ECO:0000259" key="4">
    <source>
        <dbReference type="SMART" id="SM00559"/>
    </source>
</evidence>
<dbReference type="Pfam" id="PF02735">
    <property type="entry name" value="Ku"/>
    <property type="match status" value="1"/>
</dbReference>
<comment type="caution">
    <text evidence="5">The sequence shown here is derived from an EMBL/GenBank/DDBJ whole genome shotgun (WGS) entry which is preliminary data.</text>
</comment>
<keyword evidence="1 2" id="KW-0238">DNA-binding</keyword>
<gene>
    <name evidence="2" type="primary">ku</name>
    <name evidence="5" type="ORF">EZ313_22015</name>
</gene>
<dbReference type="HAMAP" id="MF_01875">
    <property type="entry name" value="Prokaryotic_Ku"/>
    <property type="match status" value="1"/>
</dbReference>
<evidence type="ECO:0000256" key="3">
    <source>
        <dbReference type="SAM" id="MobiDB-lite"/>
    </source>
</evidence>
<dbReference type="InterPro" id="IPR009187">
    <property type="entry name" value="Prok_Ku"/>
</dbReference>
<sequence>MAAPAPTRALWKGSISFGLVFIPIALHSATVEVRPKMKMLDSETGAPVGYKKVDKVTGEAVSQADVVKGVEVDKGQYVTLTKDEIREALPKTTQTIEIESFVKLEEVPTIYFNKPYLTSPTGKAQKVYALLRDVLRRTGRVGVGRIVVSTKQHLALVLPHGDGLVVNLLRWHEEIRDQTGLQLPGDAKEVGLTDRELKMGEQLVLDLADEWHPERFRDEFAEKVQALIEAKRRAGEVKQVAEIMGDEAVPASAEVFDLTELLRRSLKGGAAPAPSRTPAPAPKKAAARSVKTAANDERERAAAAAKTTGKAKATVKASKRKSA</sequence>
<evidence type="ECO:0000256" key="2">
    <source>
        <dbReference type="HAMAP-Rule" id="MF_01875"/>
    </source>
</evidence>
<name>A0A4Z0BIT5_9BURK</name>
<dbReference type="SMART" id="SM00559">
    <property type="entry name" value="Ku78"/>
    <property type="match status" value="1"/>
</dbReference>
<dbReference type="InterPro" id="IPR016194">
    <property type="entry name" value="SPOC-like_C_dom_sf"/>
</dbReference>
<dbReference type="GO" id="GO:0006310">
    <property type="term" value="P:DNA recombination"/>
    <property type="evidence" value="ECO:0007669"/>
    <property type="project" value="UniProtKB-KW"/>
</dbReference>
<evidence type="ECO:0000256" key="1">
    <source>
        <dbReference type="ARBA" id="ARBA00023125"/>
    </source>
</evidence>
<dbReference type="SUPFAM" id="SSF100939">
    <property type="entry name" value="SPOC domain-like"/>
    <property type="match status" value="1"/>
</dbReference>
<organism evidence="5 6">
    <name type="scientific">Ramlibacter henchirensis</name>
    <dbReference type="NCBI Taxonomy" id="204072"/>
    <lineage>
        <taxon>Bacteria</taxon>
        <taxon>Pseudomonadati</taxon>
        <taxon>Pseudomonadota</taxon>
        <taxon>Betaproteobacteria</taxon>
        <taxon>Burkholderiales</taxon>
        <taxon>Comamonadaceae</taxon>
        <taxon>Ramlibacter</taxon>
    </lineage>
</organism>
<dbReference type="GO" id="GO:0003690">
    <property type="term" value="F:double-stranded DNA binding"/>
    <property type="evidence" value="ECO:0007669"/>
    <property type="project" value="UniProtKB-UniRule"/>
</dbReference>
<evidence type="ECO:0000313" key="6">
    <source>
        <dbReference type="Proteomes" id="UP000298180"/>
    </source>
</evidence>
<dbReference type="CDD" id="cd00789">
    <property type="entry name" value="KU_like"/>
    <property type="match status" value="1"/>
</dbReference>
<comment type="similarity">
    <text evidence="2">Belongs to the prokaryotic Ku family.</text>
</comment>
<keyword evidence="2" id="KW-0234">DNA repair</keyword>
<evidence type="ECO:0000313" key="5">
    <source>
        <dbReference type="EMBL" id="TFY99245.1"/>
    </source>
</evidence>
<keyword evidence="2" id="KW-0227">DNA damage</keyword>
<dbReference type="GO" id="GO:0006303">
    <property type="term" value="P:double-strand break repair via nonhomologous end joining"/>
    <property type="evidence" value="ECO:0007669"/>
    <property type="project" value="UniProtKB-UniRule"/>
</dbReference>
<dbReference type="PIRSF" id="PIRSF006493">
    <property type="entry name" value="Prok_Ku"/>
    <property type="match status" value="1"/>
</dbReference>
<keyword evidence="6" id="KW-1185">Reference proteome</keyword>
<dbReference type="Gene3D" id="2.40.290.10">
    <property type="match status" value="1"/>
</dbReference>
<keyword evidence="2" id="KW-0233">DNA recombination</keyword>
<feature type="region of interest" description="Disordered" evidence="3">
    <location>
        <begin position="267"/>
        <end position="323"/>
    </location>
</feature>
<dbReference type="PANTHER" id="PTHR41251:SF1">
    <property type="entry name" value="NON-HOMOLOGOUS END JOINING PROTEIN KU"/>
    <property type="match status" value="1"/>
</dbReference>
<proteinExistence type="inferred from homology"/>
<dbReference type="Proteomes" id="UP000298180">
    <property type="component" value="Unassembled WGS sequence"/>
</dbReference>
<comment type="subunit">
    <text evidence="2">Homodimer. Interacts with LigD.</text>
</comment>
<dbReference type="OrthoDB" id="9795084at2"/>
<feature type="compositionally biased region" description="Low complexity" evidence="3">
    <location>
        <begin position="302"/>
        <end position="316"/>
    </location>
</feature>
<dbReference type="InterPro" id="IPR006164">
    <property type="entry name" value="DNA_bd_Ku70/Ku80"/>
</dbReference>
<dbReference type="NCBIfam" id="TIGR02772">
    <property type="entry name" value="Ku_bact"/>
    <property type="match status" value="1"/>
</dbReference>
<accession>A0A4Z0BIT5</accession>
<dbReference type="RefSeq" id="WP_135265472.1">
    <property type="nucleotide sequence ID" value="NZ_SMLM01000004.1"/>
</dbReference>
<dbReference type="EMBL" id="SMLM01000004">
    <property type="protein sequence ID" value="TFY99245.1"/>
    <property type="molecule type" value="Genomic_DNA"/>
</dbReference>